<dbReference type="InterPro" id="IPR008928">
    <property type="entry name" value="6-hairpin_glycosidase_sf"/>
</dbReference>
<evidence type="ECO:0000313" key="4">
    <source>
        <dbReference type="EMBL" id="REA55722.1"/>
    </source>
</evidence>
<dbReference type="SUPFAM" id="SSF48208">
    <property type="entry name" value="Six-hairpin glycosidases"/>
    <property type="match status" value="1"/>
</dbReference>
<dbReference type="PROSITE" id="PS51257">
    <property type="entry name" value="PROKAR_LIPOPROTEIN"/>
    <property type="match status" value="1"/>
</dbReference>
<dbReference type="Pfam" id="PF22422">
    <property type="entry name" value="MGH1-like_GH"/>
    <property type="match status" value="1"/>
</dbReference>
<dbReference type="Proteomes" id="UP000256373">
    <property type="component" value="Unassembled WGS sequence"/>
</dbReference>
<accession>A0A3D8Y2N2</accession>
<dbReference type="InterPro" id="IPR012341">
    <property type="entry name" value="6hp_glycosidase-like_sf"/>
</dbReference>
<evidence type="ECO:0000256" key="1">
    <source>
        <dbReference type="SAM" id="SignalP"/>
    </source>
</evidence>
<dbReference type="AlphaFoldDB" id="A0A3D8Y2N2"/>
<protein>
    <submittedName>
        <fullName evidence="4">Glycoside hydrolase</fullName>
    </submittedName>
</protein>
<dbReference type="GO" id="GO:0005975">
    <property type="term" value="P:carbohydrate metabolic process"/>
    <property type="evidence" value="ECO:0007669"/>
    <property type="project" value="InterPro"/>
</dbReference>
<proteinExistence type="predicted"/>
<feature type="chain" id="PRO_5017756907" evidence="1">
    <location>
        <begin position="31"/>
        <end position="523"/>
    </location>
</feature>
<dbReference type="InterPro" id="IPR005194">
    <property type="entry name" value="Glyco_hydro_65_C"/>
</dbReference>
<feature type="signal peptide" evidence="1">
    <location>
        <begin position="1"/>
        <end position="30"/>
    </location>
</feature>
<feature type="domain" description="Mannosylglycerate hydrolase MGH1-like glycoside hydrolase" evidence="3">
    <location>
        <begin position="119"/>
        <end position="435"/>
    </location>
</feature>
<name>A0A3D8Y2N2_9BACT</name>
<sequence length="523" mass="60855">MDYKKIDKMRFSILTCSILSLLAFSCSRKAAGPTVLKTADFEKHVKYFNTMEDENKVNAIPDSESWNWMKSNIPLFDCPQENFREIYYYRWWSFRKHIHQTPQGFVFTEFIVDRNYADKYNMISCALGHHIYEGRWLHDQRYLNDYVHVWFRGNEGGRMKKLLNFSSWTADALYNRYKVNQDKGFLTNMLPDLQSEYAQWEKDRKTETGLFWQTDVKDGMEESLSGGRREQNARPTINSYMYGNAKAIAAISELAGDGANQAVYMAKADTIKSLIINKLWNPEHAFFETVKKRGNGEFAQVREAIGYIPWYFDLAEPDKDVAWEQVSDPKGFAAPYGLTTAERRHPEFRSHGCCQCEWDGAVWPFATAQTLTAMANRMNLSESKHLTDTTYFRQLERYVESQYHRGRPYIGEYLDETTGYWLKGDQERSRYYNHSTFNDLIITGLVGLRPRADDIIEVNPLLPAGKWDWFCLDNVLYHGNILTIVWDKDGTRYKKGVGLTVFVNGKKVGSVPTLERLAIAYNK</sequence>
<dbReference type="GO" id="GO:0016787">
    <property type="term" value="F:hydrolase activity"/>
    <property type="evidence" value="ECO:0007669"/>
    <property type="project" value="UniProtKB-KW"/>
</dbReference>
<keyword evidence="4" id="KW-0378">Hydrolase</keyword>
<dbReference type="EMBL" id="QNUL01000044">
    <property type="protein sequence ID" value="REA55722.1"/>
    <property type="molecule type" value="Genomic_DNA"/>
</dbReference>
<gene>
    <name evidence="4" type="ORF">DSL64_27745</name>
</gene>
<dbReference type="Gene3D" id="1.50.10.10">
    <property type="match status" value="1"/>
</dbReference>
<dbReference type="InterPro" id="IPR054491">
    <property type="entry name" value="MGH1-like_GH"/>
</dbReference>
<dbReference type="OrthoDB" id="231241at2"/>
<feature type="domain" description="Glycoside hydrolase family 65 C-terminal" evidence="2">
    <location>
        <begin position="452"/>
        <end position="508"/>
    </location>
</feature>
<comment type="caution">
    <text evidence="4">The sequence shown here is derived from an EMBL/GenBank/DDBJ whole genome shotgun (WGS) entry which is preliminary data.</text>
</comment>
<evidence type="ECO:0000259" key="2">
    <source>
        <dbReference type="Pfam" id="PF03633"/>
    </source>
</evidence>
<keyword evidence="1" id="KW-0732">Signal</keyword>
<organism evidence="4 5">
    <name type="scientific">Dyadobacter luteus</name>
    <dbReference type="NCBI Taxonomy" id="2259619"/>
    <lineage>
        <taxon>Bacteria</taxon>
        <taxon>Pseudomonadati</taxon>
        <taxon>Bacteroidota</taxon>
        <taxon>Cytophagia</taxon>
        <taxon>Cytophagales</taxon>
        <taxon>Spirosomataceae</taxon>
        <taxon>Dyadobacter</taxon>
    </lineage>
</organism>
<evidence type="ECO:0000259" key="3">
    <source>
        <dbReference type="Pfam" id="PF22422"/>
    </source>
</evidence>
<keyword evidence="5" id="KW-1185">Reference proteome</keyword>
<dbReference type="Pfam" id="PF03633">
    <property type="entry name" value="Glyco_hydro_65C"/>
    <property type="match status" value="1"/>
</dbReference>
<evidence type="ECO:0000313" key="5">
    <source>
        <dbReference type="Proteomes" id="UP000256373"/>
    </source>
</evidence>
<reference evidence="4 5" key="1">
    <citation type="submission" date="2018-07" db="EMBL/GenBank/DDBJ databases">
        <title>Dyadobacter roseus sp. nov., isolated from rose rhizosphere soil.</title>
        <authorList>
            <person name="Chen L."/>
        </authorList>
    </citation>
    <scope>NUCLEOTIDE SEQUENCE [LARGE SCALE GENOMIC DNA]</scope>
    <source>
        <strain evidence="4 5">RS19</strain>
    </source>
</reference>